<dbReference type="RefSeq" id="WP_253449466.1">
    <property type="nucleotide sequence ID" value="NZ_JALJYF010000002.1"/>
</dbReference>
<evidence type="ECO:0000313" key="4">
    <source>
        <dbReference type="Proteomes" id="UP001523550"/>
    </source>
</evidence>
<evidence type="ECO:0000256" key="1">
    <source>
        <dbReference type="SAM" id="Phobius"/>
    </source>
</evidence>
<dbReference type="PANTHER" id="PTHR30590:SF2">
    <property type="entry name" value="INNER MEMBRANE PROTEIN"/>
    <property type="match status" value="1"/>
</dbReference>
<reference evidence="3 4" key="1">
    <citation type="submission" date="2022-03" db="EMBL/GenBank/DDBJ databases">
        <title>Genomic Encyclopedia of Type Strains, Phase III (KMG-III): the genomes of soil and plant-associated and newly described type strains.</title>
        <authorList>
            <person name="Whitman W."/>
        </authorList>
    </citation>
    <scope>NUCLEOTIDE SEQUENCE [LARGE SCALE GENOMIC DNA]</scope>
    <source>
        <strain evidence="3 4">BSker1</strain>
    </source>
</reference>
<gene>
    <name evidence="3" type="ORF">J2T60_002050</name>
</gene>
<keyword evidence="1" id="KW-0812">Transmembrane</keyword>
<feature type="transmembrane region" description="Helical" evidence="1">
    <location>
        <begin position="244"/>
        <end position="266"/>
    </location>
</feature>
<protein>
    <recommendedName>
        <fullName evidence="2">DUF418 domain-containing protein</fullName>
    </recommendedName>
</protein>
<feature type="transmembrane region" description="Helical" evidence="1">
    <location>
        <begin position="351"/>
        <end position="372"/>
    </location>
</feature>
<evidence type="ECO:0000259" key="2">
    <source>
        <dbReference type="Pfam" id="PF04235"/>
    </source>
</evidence>
<accession>A0ABT1GAW5</accession>
<keyword evidence="1" id="KW-0472">Membrane</keyword>
<feature type="transmembrane region" description="Helical" evidence="1">
    <location>
        <begin position="56"/>
        <end position="77"/>
    </location>
</feature>
<sequence length="400" mass="44665">MPQRYDSLDVLRGIAILGILVMNMQAFAMPWPAYANPHAYGSLEGIHGWVYSLSHLFFDTKFYSLFALMFGAGIALMAERSLAGGRPAAGSHYRRMLVLGLIGLLHGFLLWFGDILFIYAVCGSLAYLFLRRRIRTLLIAGVIFALIPSVLGVLNHAGLDHAPPEVQQELATLWASDSPEIQKDLNAYQGSWAEQQSRRASTFLQIIGFEFFGNLLWQALGLMLIGIALYRSGFLTLQWQTRHYATMAGAGLLLGLGLTLWGMVAIEARDWAFPWTRLIGLQFNQLGAPLAALGYASLVMLACRHPGFLARVPALKAVGQTALSNYLLQTLICTTLFYGHGLGLFGEVERAQQLLLVLLIWTVQLPLSLWWVRRFHHGPVEWLWRAASRLERPPFKRSVP</sequence>
<dbReference type="Proteomes" id="UP001523550">
    <property type="component" value="Unassembled WGS sequence"/>
</dbReference>
<dbReference type="InterPro" id="IPR007349">
    <property type="entry name" value="DUF418"/>
</dbReference>
<keyword evidence="1" id="KW-1133">Transmembrane helix</keyword>
<keyword evidence="4" id="KW-1185">Reference proteome</keyword>
<feature type="transmembrane region" description="Helical" evidence="1">
    <location>
        <begin position="137"/>
        <end position="154"/>
    </location>
</feature>
<feature type="transmembrane region" description="Helical" evidence="1">
    <location>
        <begin position="14"/>
        <end position="35"/>
    </location>
</feature>
<feature type="transmembrane region" description="Helical" evidence="1">
    <location>
        <begin position="215"/>
        <end position="232"/>
    </location>
</feature>
<dbReference type="EMBL" id="JALJYF010000002">
    <property type="protein sequence ID" value="MCP1728050.1"/>
    <property type="molecule type" value="Genomic_DNA"/>
</dbReference>
<feature type="domain" description="DUF418" evidence="2">
    <location>
        <begin position="229"/>
        <end position="388"/>
    </location>
</feature>
<feature type="transmembrane region" description="Helical" evidence="1">
    <location>
        <begin position="286"/>
        <end position="303"/>
    </location>
</feature>
<evidence type="ECO:0000313" key="3">
    <source>
        <dbReference type="EMBL" id="MCP1728050.1"/>
    </source>
</evidence>
<organism evidence="3 4">
    <name type="scientific">Natronospira proteinivora</name>
    <dbReference type="NCBI Taxonomy" id="1807133"/>
    <lineage>
        <taxon>Bacteria</taxon>
        <taxon>Pseudomonadati</taxon>
        <taxon>Pseudomonadota</taxon>
        <taxon>Gammaproteobacteria</taxon>
        <taxon>Natronospirales</taxon>
        <taxon>Natronospiraceae</taxon>
        <taxon>Natronospira</taxon>
    </lineage>
</organism>
<dbReference type="PANTHER" id="PTHR30590">
    <property type="entry name" value="INNER MEMBRANE PROTEIN"/>
    <property type="match status" value="1"/>
</dbReference>
<dbReference type="InterPro" id="IPR052529">
    <property type="entry name" value="Bact_Transport_Assoc"/>
</dbReference>
<feature type="transmembrane region" description="Helical" evidence="1">
    <location>
        <begin position="323"/>
        <end position="345"/>
    </location>
</feature>
<feature type="transmembrane region" description="Helical" evidence="1">
    <location>
        <begin position="97"/>
        <end position="130"/>
    </location>
</feature>
<dbReference type="Pfam" id="PF04235">
    <property type="entry name" value="DUF418"/>
    <property type="match status" value="1"/>
</dbReference>
<proteinExistence type="predicted"/>
<comment type="caution">
    <text evidence="3">The sequence shown here is derived from an EMBL/GenBank/DDBJ whole genome shotgun (WGS) entry which is preliminary data.</text>
</comment>
<name>A0ABT1GAW5_9GAMM</name>